<gene>
    <name evidence="1" type="ORF">GCU85_09175</name>
</gene>
<dbReference type="AlphaFoldDB" id="A0A6N7EZE1"/>
<keyword evidence="2" id="KW-1185">Reference proteome</keyword>
<organism evidence="1 2">
    <name type="scientific">Ostreibacterium oceani</name>
    <dbReference type="NCBI Taxonomy" id="2654998"/>
    <lineage>
        <taxon>Bacteria</taxon>
        <taxon>Pseudomonadati</taxon>
        <taxon>Pseudomonadota</taxon>
        <taxon>Gammaproteobacteria</taxon>
        <taxon>Cardiobacteriales</taxon>
        <taxon>Ostreibacteriaceae</taxon>
        <taxon>Ostreibacterium</taxon>
    </lineage>
</organism>
<dbReference type="Proteomes" id="UP000471298">
    <property type="component" value="Unassembled WGS sequence"/>
</dbReference>
<evidence type="ECO:0000313" key="2">
    <source>
        <dbReference type="Proteomes" id="UP000471298"/>
    </source>
</evidence>
<sequence>MAKGKTKQRIKGNNNITIAGDVNAPIHLQLNGQPTLSSNDMISPILGAPYEVKTAALTFAKKHFSIDHLKSLNESQLIIVYDYFLVARDNHTLQQQRNMFTRTISAIKSFLARKKASNPPF</sequence>
<reference evidence="1 2" key="1">
    <citation type="submission" date="2019-10" db="EMBL/GenBank/DDBJ databases">
        <title>Cardiobacteriales fam. a chemoheterotrophic member of the order Cardiobacteriales, and proposal of Cardiobacteriales fam. nov.</title>
        <authorList>
            <person name="Wang C."/>
        </authorList>
    </citation>
    <scope>NUCLEOTIDE SEQUENCE [LARGE SCALE GENOMIC DNA]</scope>
    <source>
        <strain evidence="1 2">ML27</strain>
    </source>
</reference>
<accession>A0A6N7EZE1</accession>
<proteinExistence type="predicted"/>
<dbReference type="EMBL" id="WHNW01000013">
    <property type="protein sequence ID" value="MPV86895.1"/>
    <property type="molecule type" value="Genomic_DNA"/>
</dbReference>
<evidence type="ECO:0000313" key="1">
    <source>
        <dbReference type="EMBL" id="MPV86895.1"/>
    </source>
</evidence>
<dbReference type="RefSeq" id="WP_152810884.1">
    <property type="nucleotide sequence ID" value="NZ_WHNW01000013.1"/>
</dbReference>
<protein>
    <submittedName>
        <fullName evidence="1">Uncharacterized protein</fullName>
    </submittedName>
</protein>
<comment type="caution">
    <text evidence="1">The sequence shown here is derived from an EMBL/GenBank/DDBJ whole genome shotgun (WGS) entry which is preliminary data.</text>
</comment>
<name>A0A6N7EZE1_9GAMM</name>
<dbReference type="InParanoid" id="A0A6N7EZE1"/>